<evidence type="ECO:0000256" key="5">
    <source>
        <dbReference type="ARBA" id="ARBA00023288"/>
    </source>
</evidence>
<keyword evidence="7" id="KW-1185">Reference proteome</keyword>
<gene>
    <name evidence="6" type="ORF">I0Q91_07865</name>
</gene>
<evidence type="ECO:0000313" key="6">
    <source>
        <dbReference type="EMBL" id="MBF8436988.1"/>
    </source>
</evidence>
<name>A0A931AY72_9FIRM</name>
<evidence type="ECO:0000256" key="1">
    <source>
        <dbReference type="ARBA" id="ARBA00022475"/>
    </source>
</evidence>
<evidence type="ECO:0000256" key="2">
    <source>
        <dbReference type="ARBA" id="ARBA00022729"/>
    </source>
</evidence>
<sequence>MKTLQKRYFIPALLVLLMVGLLINMSSAAALSSEEIADLSPEEAEAIMGEILEQSDEIMSSTPNVTVATQLLASLPEREDKPAIAVYKIEDKTGQVKDMGASVVTQGATDMMITALERSRQFEVISRAGFNDFMNEQNLQSNDRFAFGEGPELGELTGTDYIIEGAVTEYQVDKSTGGTGLSIGGLGGTSEYARATTAIDVRLVDTTTAEVVWSESLKGEILGEKVGLQAFSFMGDNVVEFETGQGKQEVINMVVRTLLEEAVFKMAESGAI</sequence>
<dbReference type="EMBL" id="JADPIE010000004">
    <property type="protein sequence ID" value="MBF8436988.1"/>
    <property type="molecule type" value="Genomic_DNA"/>
</dbReference>
<dbReference type="PANTHER" id="PTHR41164">
    <property type="entry name" value="CURLI PRODUCTION ASSEMBLY/TRANSPORT COMPONENT CSGG"/>
    <property type="match status" value="1"/>
</dbReference>
<organism evidence="6 7">
    <name type="scientific">Halonatronomonas betaini</name>
    <dbReference type="NCBI Taxonomy" id="2778430"/>
    <lineage>
        <taxon>Bacteria</taxon>
        <taxon>Bacillati</taxon>
        <taxon>Bacillota</taxon>
        <taxon>Clostridia</taxon>
        <taxon>Halanaerobiales</taxon>
        <taxon>Halarsenatibacteraceae</taxon>
        <taxon>Halonatronomonas</taxon>
    </lineage>
</organism>
<dbReference type="InterPro" id="IPR005534">
    <property type="entry name" value="Curli_assmbl/transp-comp_CsgG"/>
</dbReference>
<dbReference type="PANTHER" id="PTHR41164:SF1">
    <property type="entry name" value="CURLI PRODUCTION ASSEMBLY_TRANSPORT COMPONENT CSGG"/>
    <property type="match status" value="1"/>
</dbReference>
<dbReference type="RefSeq" id="WP_270453917.1">
    <property type="nucleotide sequence ID" value="NZ_JADPIE010000004.1"/>
</dbReference>
<protein>
    <submittedName>
        <fullName evidence="6">Curli production assembly protein CsgG</fullName>
    </submittedName>
</protein>
<keyword evidence="1" id="KW-1003">Cell membrane</keyword>
<proteinExistence type="predicted"/>
<keyword evidence="3" id="KW-0472">Membrane</keyword>
<evidence type="ECO:0000313" key="7">
    <source>
        <dbReference type="Proteomes" id="UP000621436"/>
    </source>
</evidence>
<keyword evidence="5" id="KW-0449">Lipoprotein</keyword>
<accession>A0A931AY72</accession>
<dbReference type="AlphaFoldDB" id="A0A931AY72"/>
<dbReference type="Pfam" id="PF03783">
    <property type="entry name" value="CsgG"/>
    <property type="match status" value="1"/>
</dbReference>
<reference evidence="6" key="1">
    <citation type="submission" date="2020-11" db="EMBL/GenBank/DDBJ databases">
        <title>Halonatronomonas betainensis gen. nov., sp. nov. a novel haloalkaliphilic representative of the family Halanaerobiacae capable of betaine degradation.</title>
        <authorList>
            <person name="Boltyanskaya Y."/>
            <person name="Kevbrin V."/>
            <person name="Detkova E."/>
            <person name="Grouzdev D.S."/>
            <person name="Koziaeva V."/>
            <person name="Zhilina T."/>
        </authorList>
    </citation>
    <scope>NUCLEOTIDE SEQUENCE</scope>
    <source>
        <strain evidence="6">Z-7014</strain>
    </source>
</reference>
<dbReference type="Gene3D" id="3.40.50.10610">
    <property type="entry name" value="ABC-type transport auxiliary lipoprotein component"/>
    <property type="match status" value="2"/>
</dbReference>
<dbReference type="GO" id="GO:0030288">
    <property type="term" value="C:outer membrane-bounded periplasmic space"/>
    <property type="evidence" value="ECO:0007669"/>
    <property type="project" value="InterPro"/>
</dbReference>
<comment type="caution">
    <text evidence="6">The sequence shown here is derived from an EMBL/GenBank/DDBJ whole genome shotgun (WGS) entry which is preliminary data.</text>
</comment>
<dbReference type="Proteomes" id="UP000621436">
    <property type="component" value="Unassembled WGS sequence"/>
</dbReference>
<keyword evidence="2" id="KW-0732">Signal</keyword>
<keyword evidence="4" id="KW-0564">Palmitate</keyword>
<evidence type="ECO:0000256" key="4">
    <source>
        <dbReference type="ARBA" id="ARBA00023139"/>
    </source>
</evidence>
<evidence type="ECO:0000256" key="3">
    <source>
        <dbReference type="ARBA" id="ARBA00023136"/>
    </source>
</evidence>